<evidence type="ECO:0000256" key="1">
    <source>
        <dbReference type="SAM" id="SignalP"/>
    </source>
</evidence>
<dbReference type="Proteomes" id="UP000770785">
    <property type="component" value="Unassembled WGS sequence"/>
</dbReference>
<evidence type="ECO:0000313" key="2">
    <source>
        <dbReference type="EMBL" id="NJC25364.1"/>
    </source>
</evidence>
<dbReference type="RefSeq" id="WP_168036118.1">
    <property type="nucleotide sequence ID" value="NZ_JAATJH010000001.1"/>
</dbReference>
<reference evidence="2 3" key="1">
    <citation type="submission" date="2020-03" db="EMBL/GenBank/DDBJ databases">
        <title>Genomic Encyclopedia of Type Strains, Phase IV (KMG-IV): sequencing the most valuable type-strain genomes for metagenomic binning, comparative biology and taxonomic classification.</title>
        <authorList>
            <person name="Goeker M."/>
        </authorList>
    </citation>
    <scope>NUCLEOTIDE SEQUENCE [LARGE SCALE GENOMIC DNA]</scope>
    <source>
        <strain evidence="2 3">DSM 105096</strain>
    </source>
</reference>
<accession>A0ABX0X8U8</accession>
<organism evidence="2 3">
    <name type="scientific">Neolewinella antarctica</name>
    <dbReference type="NCBI Taxonomy" id="442734"/>
    <lineage>
        <taxon>Bacteria</taxon>
        <taxon>Pseudomonadati</taxon>
        <taxon>Bacteroidota</taxon>
        <taxon>Saprospiria</taxon>
        <taxon>Saprospirales</taxon>
        <taxon>Lewinellaceae</taxon>
        <taxon>Neolewinella</taxon>
    </lineage>
</organism>
<proteinExistence type="predicted"/>
<keyword evidence="3" id="KW-1185">Reference proteome</keyword>
<protein>
    <submittedName>
        <fullName evidence="2">Uncharacterized protein</fullName>
    </submittedName>
</protein>
<evidence type="ECO:0000313" key="3">
    <source>
        <dbReference type="Proteomes" id="UP000770785"/>
    </source>
</evidence>
<comment type="caution">
    <text evidence="2">The sequence shown here is derived from an EMBL/GenBank/DDBJ whole genome shotgun (WGS) entry which is preliminary data.</text>
</comment>
<feature type="signal peptide" evidence="1">
    <location>
        <begin position="1"/>
        <end position="23"/>
    </location>
</feature>
<keyword evidence="1" id="KW-0732">Signal</keyword>
<feature type="chain" id="PRO_5045775030" evidence="1">
    <location>
        <begin position="24"/>
        <end position="141"/>
    </location>
</feature>
<sequence length="141" mass="15697">MLIPGKRCLLFALGLALSGLVSAQIAGKNPSIFGQEVPAFLRDKPASRTYEVEGKSVTIPTFQLPGEAYQLTLLDREDQHVGVPNRTSAVHNLRGAAFHYNQTLPHLAFFCRFEINEDRGGVIPMKFRLGGHQPWQNDLLR</sequence>
<dbReference type="EMBL" id="JAATJH010000001">
    <property type="protein sequence ID" value="NJC25364.1"/>
    <property type="molecule type" value="Genomic_DNA"/>
</dbReference>
<gene>
    <name evidence="2" type="ORF">GGR27_000845</name>
</gene>
<name>A0ABX0X8U8_9BACT</name>